<dbReference type="EMBL" id="WWBZ02000013">
    <property type="protein sequence ID" value="KAF4310807.1"/>
    <property type="molecule type" value="Genomic_DNA"/>
</dbReference>
<dbReference type="OrthoDB" id="10652521at2759"/>
<proteinExistence type="predicted"/>
<evidence type="ECO:0000313" key="2">
    <source>
        <dbReference type="EMBL" id="KAF4310807.1"/>
    </source>
</evidence>
<comment type="caution">
    <text evidence="2">The sequence shown here is derived from an EMBL/GenBank/DDBJ whole genome shotgun (WGS) entry which is preliminary data.</text>
</comment>
<reference evidence="2" key="1">
    <citation type="submission" date="2020-04" db="EMBL/GenBank/DDBJ databases">
        <title>Genome Assembly and Annotation of Botryosphaeria dothidea sdau 11-99, a Latent Pathogen of Apple Fruit Ring Rot in China.</title>
        <authorList>
            <person name="Yu C."/>
            <person name="Diao Y."/>
            <person name="Lu Q."/>
            <person name="Zhao J."/>
            <person name="Cui S."/>
            <person name="Peng C."/>
            <person name="He B."/>
            <person name="Liu H."/>
        </authorList>
    </citation>
    <scope>NUCLEOTIDE SEQUENCE [LARGE SCALE GENOMIC DNA]</scope>
    <source>
        <strain evidence="2">Sdau11-99</strain>
    </source>
</reference>
<organism evidence="2 3">
    <name type="scientific">Botryosphaeria dothidea</name>
    <dbReference type="NCBI Taxonomy" id="55169"/>
    <lineage>
        <taxon>Eukaryota</taxon>
        <taxon>Fungi</taxon>
        <taxon>Dikarya</taxon>
        <taxon>Ascomycota</taxon>
        <taxon>Pezizomycotina</taxon>
        <taxon>Dothideomycetes</taxon>
        <taxon>Dothideomycetes incertae sedis</taxon>
        <taxon>Botryosphaeriales</taxon>
        <taxon>Botryosphaeriaceae</taxon>
        <taxon>Botryosphaeria</taxon>
    </lineage>
</organism>
<evidence type="ECO:0000313" key="3">
    <source>
        <dbReference type="Proteomes" id="UP000572817"/>
    </source>
</evidence>
<feature type="compositionally biased region" description="Polar residues" evidence="1">
    <location>
        <begin position="82"/>
        <end position="96"/>
    </location>
</feature>
<feature type="region of interest" description="Disordered" evidence="1">
    <location>
        <begin position="60"/>
        <end position="98"/>
    </location>
</feature>
<evidence type="ECO:0000256" key="1">
    <source>
        <dbReference type="SAM" id="MobiDB-lite"/>
    </source>
</evidence>
<name>A0A8H4J2W6_9PEZI</name>
<sequence>MARSPSLLQNFLGIPSASKADCGSNTKRSTSTIEYSAPHMAAEETVQCGEAGKTEDAFKLGPRLAGPSPPRSGGIIDKPSNRAMTNTEPASSTSSARGRCSTRKLSAFPLFKLSGELRNAIHGYITDEIAGETERVPIPLKSCVFNYIVDTHDGSHIALRTNSITTVFREFSALSQASSQLRQEIWSFLWSRIRFEICDCHPSEWCPDSLFGHFFDPLPPMITGPRSLGCGRVSKLSFVAEHDDAYLSAAFSVAQQVAAFLEKLEFSGCMEIRGGRPIASWFWSLVPQFKKYLPDNQGTSQQQKDSPKLEKRGHRGET</sequence>
<keyword evidence="3" id="KW-1185">Reference proteome</keyword>
<dbReference type="Proteomes" id="UP000572817">
    <property type="component" value="Unassembled WGS sequence"/>
</dbReference>
<accession>A0A8H4J2W6</accession>
<protein>
    <submittedName>
        <fullName evidence="2">Uncharacterized protein</fullName>
    </submittedName>
</protein>
<feature type="region of interest" description="Disordered" evidence="1">
    <location>
        <begin position="295"/>
        <end position="318"/>
    </location>
</feature>
<gene>
    <name evidence="2" type="ORF">GTA08_BOTSDO13785</name>
</gene>
<dbReference type="AlphaFoldDB" id="A0A8H4J2W6"/>
<feature type="compositionally biased region" description="Basic and acidic residues" evidence="1">
    <location>
        <begin position="305"/>
        <end position="318"/>
    </location>
</feature>